<dbReference type="InterPro" id="IPR036397">
    <property type="entry name" value="RNaseH_sf"/>
</dbReference>
<dbReference type="InterPro" id="IPR002156">
    <property type="entry name" value="RNaseH_domain"/>
</dbReference>
<dbReference type="AlphaFoldDB" id="A0A9P8MPQ9"/>
<feature type="domain" description="RNase H type-1" evidence="2">
    <location>
        <begin position="443"/>
        <end position="579"/>
    </location>
</feature>
<comment type="caution">
    <text evidence="3">The sequence shown here is derived from an EMBL/GenBank/DDBJ whole genome shotgun (WGS) entry which is preliminary data.</text>
</comment>
<dbReference type="PROSITE" id="PS50879">
    <property type="entry name" value="RNASE_H_1"/>
    <property type="match status" value="1"/>
</dbReference>
<accession>A0A9P8MPQ9</accession>
<feature type="compositionally biased region" description="Basic and acidic residues" evidence="1">
    <location>
        <begin position="575"/>
        <end position="584"/>
    </location>
</feature>
<feature type="region of interest" description="Disordered" evidence="1">
    <location>
        <begin position="383"/>
        <end position="429"/>
    </location>
</feature>
<dbReference type="GeneID" id="68358767"/>
<dbReference type="GO" id="GO:0004523">
    <property type="term" value="F:RNA-DNA hybrid ribonuclease activity"/>
    <property type="evidence" value="ECO:0007669"/>
    <property type="project" value="InterPro"/>
</dbReference>
<dbReference type="EMBL" id="JAIZPD010000013">
    <property type="protein sequence ID" value="KAH0959177.1"/>
    <property type="molecule type" value="Genomic_DNA"/>
</dbReference>
<evidence type="ECO:0000256" key="1">
    <source>
        <dbReference type="SAM" id="MobiDB-lite"/>
    </source>
</evidence>
<evidence type="ECO:0000259" key="2">
    <source>
        <dbReference type="PROSITE" id="PS50879"/>
    </source>
</evidence>
<organism evidence="3 4">
    <name type="scientific">Hirsutella rhossiliensis</name>
    <dbReference type="NCBI Taxonomy" id="111463"/>
    <lineage>
        <taxon>Eukaryota</taxon>
        <taxon>Fungi</taxon>
        <taxon>Dikarya</taxon>
        <taxon>Ascomycota</taxon>
        <taxon>Pezizomycotina</taxon>
        <taxon>Sordariomycetes</taxon>
        <taxon>Hypocreomycetidae</taxon>
        <taxon>Hypocreales</taxon>
        <taxon>Ophiocordycipitaceae</taxon>
        <taxon>Hirsutella</taxon>
    </lineage>
</organism>
<gene>
    <name evidence="3" type="ORF">HRG_09638</name>
</gene>
<evidence type="ECO:0000313" key="3">
    <source>
        <dbReference type="EMBL" id="KAH0959177.1"/>
    </source>
</evidence>
<name>A0A9P8MPQ9_9HYPO</name>
<keyword evidence="4" id="KW-1185">Reference proteome</keyword>
<dbReference type="RefSeq" id="XP_044716690.1">
    <property type="nucleotide sequence ID" value="XM_044868109.1"/>
</dbReference>
<dbReference type="PANTHER" id="PTHR33481">
    <property type="entry name" value="REVERSE TRANSCRIPTASE"/>
    <property type="match status" value="1"/>
</dbReference>
<dbReference type="SUPFAM" id="SSF53098">
    <property type="entry name" value="Ribonuclease H-like"/>
    <property type="match status" value="1"/>
</dbReference>
<sequence>MRWSRKPSPFRAPPIQVGDQVFETQTEKANALRVEILERRGAADDIPDPWAPEVLAPGRTLDCSVTLADAACACTSTGNTSPGIDGITVRMLRRVWNHIGEAVRELYEGCLHVGYHPACFRAAEVVMIPKPGKRDLSIPRGWRPISLTWAAITQRVIHSQHAGCFMEQRSARIRLEDITTPTTPLTCGLPQGSPASPILFLLYTVPIYSTGEPNSRFGYADDVATLIRGRSLQETAARATRAAGELIQWGADNGVVKEPQQDLRWLGVWYDRKLSFRTHVEKWAAKAMTAAGFLQNLSNTRRGILPVDTACGHGLRPPDPFIRRPFPSRITYLKNRIQLTLNVAMRAIAPVWCTMPIVALHRETGIPPATLLLADAQRRAAARYAGPSRGPEAARLETPASSPNDGPCSEAPTSPSTPQPDPTGGVDKTQAARDFHSWLRVCPEDTLIVYTDGSQSEDGACGYGYSVWLGPSEVTYGSGRVLLAEVYDAEVEGALEGLRAALTWSPRTPDQQWPIVVCLDNTAAIRAIRGSPSISSQAAAEKFAEAAARHGDVSTRWCPGHTGIAGNERADQLAKEGCRAEGPDRSPTYANIKRQAKAAARRDFQDCHPALTED</sequence>
<dbReference type="Gene3D" id="3.30.420.10">
    <property type="entry name" value="Ribonuclease H-like superfamily/Ribonuclease H"/>
    <property type="match status" value="1"/>
</dbReference>
<dbReference type="Pfam" id="PF00075">
    <property type="entry name" value="RNase_H"/>
    <property type="match status" value="1"/>
</dbReference>
<protein>
    <submittedName>
        <fullName evidence="3">RNase H domain-containing protein</fullName>
    </submittedName>
</protein>
<dbReference type="InterPro" id="IPR012337">
    <property type="entry name" value="RNaseH-like_sf"/>
</dbReference>
<dbReference type="OrthoDB" id="4939572at2759"/>
<dbReference type="Proteomes" id="UP000824596">
    <property type="component" value="Unassembled WGS sequence"/>
</dbReference>
<proteinExistence type="predicted"/>
<dbReference type="CDD" id="cd09276">
    <property type="entry name" value="Rnase_HI_RT_non_LTR"/>
    <property type="match status" value="1"/>
</dbReference>
<dbReference type="GO" id="GO:0003676">
    <property type="term" value="F:nucleic acid binding"/>
    <property type="evidence" value="ECO:0007669"/>
    <property type="project" value="InterPro"/>
</dbReference>
<dbReference type="PANTHER" id="PTHR33481:SF1">
    <property type="entry name" value="ENDONUCLEASE_EXONUCLEASE_PHOSPHATASE DOMAIN-CONTAINING PROTEIN-RELATED"/>
    <property type="match status" value="1"/>
</dbReference>
<feature type="region of interest" description="Disordered" evidence="1">
    <location>
        <begin position="575"/>
        <end position="595"/>
    </location>
</feature>
<evidence type="ECO:0000313" key="4">
    <source>
        <dbReference type="Proteomes" id="UP000824596"/>
    </source>
</evidence>
<reference evidence="3" key="1">
    <citation type="submission" date="2021-09" db="EMBL/GenBank/DDBJ databases">
        <title>A high-quality genome of the endoparasitic fungus Hirsutella rhossiliensis with a comparison of Hirsutella genomes reveals transposable elements contributing to genome size variation.</title>
        <authorList>
            <person name="Lin R."/>
            <person name="Jiao Y."/>
            <person name="Sun X."/>
            <person name="Ling J."/>
            <person name="Xie B."/>
            <person name="Cheng X."/>
        </authorList>
    </citation>
    <scope>NUCLEOTIDE SEQUENCE</scope>
    <source>
        <strain evidence="3">HR02</strain>
    </source>
</reference>